<evidence type="ECO:0000256" key="1">
    <source>
        <dbReference type="ARBA" id="ARBA00000958"/>
    </source>
</evidence>
<feature type="transmembrane region" description="Helical" evidence="19">
    <location>
        <begin position="231"/>
        <end position="251"/>
    </location>
</feature>
<dbReference type="InterPro" id="IPR000462">
    <property type="entry name" value="CDP-OH_P_trans"/>
</dbReference>
<reference evidence="20 21" key="1">
    <citation type="submission" date="2018-10" db="EMBL/GenBank/DDBJ databases">
        <title>Genomic Encyclopedia of Archaeal and Bacterial Type Strains, Phase II (KMG-II): from individual species to whole genera.</title>
        <authorList>
            <person name="Goeker M."/>
        </authorList>
    </citation>
    <scope>NUCLEOTIDE SEQUENCE [LARGE SCALE GENOMIC DNA]</scope>
    <source>
        <strain evidence="20 21">RP-AC37</strain>
    </source>
</reference>
<evidence type="ECO:0000256" key="6">
    <source>
        <dbReference type="ARBA" id="ARBA00022475"/>
    </source>
</evidence>
<keyword evidence="11 19" id="KW-1133">Transmembrane helix</keyword>
<keyword evidence="15" id="KW-0464">Manganese</keyword>
<proteinExistence type="predicted"/>
<evidence type="ECO:0000256" key="16">
    <source>
        <dbReference type="ARBA" id="ARBA00023264"/>
    </source>
</evidence>
<dbReference type="AlphaFoldDB" id="A0A420XKW4"/>
<keyword evidence="12" id="KW-0443">Lipid metabolism</keyword>
<evidence type="ECO:0000313" key="21">
    <source>
        <dbReference type="Proteomes" id="UP000281955"/>
    </source>
</evidence>
<keyword evidence="9" id="KW-0808">Transferase</keyword>
<evidence type="ECO:0000256" key="19">
    <source>
        <dbReference type="SAM" id="Phobius"/>
    </source>
</evidence>
<evidence type="ECO:0000313" key="20">
    <source>
        <dbReference type="EMBL" id="RKS68555.1"/>
    </source>
</evidence>
<dbReference type="InParanoid" id="A0A420XKW4"/>
<keyword evidence="21" id="KW-1185">Reference proteome</keyword>
<evidence type="ECO:0000256" key="13">
    <source>
        <dbReference type="ARBA" id="ARBA00023136"/>
    </source>
</evidence>
<keyword evidence="6" id="KW-1003">Cell membrane</keyword>
<evidence type="ECO:0000256" key="11">
    <source>
        <dbReference type="ARBA" id="ARBA00022989"/>
    </source>
</evidence>
<feature type="transmembrane region" description="Helical" evidence="19">
    <location>
        <begin position="164"/>
        <end position="197"/>
    </location>
</feature>
<evidence type="ECO:0000256" key="7">
    <source>
        <dbReference type="ARBA" id="ARBA00022516"/>
    </source>
</evidence>
<dbReference type="EMBL" id="RBWV01000016">
    <property type="protein sequence ID" value="RKS68555.1"/>
    <property type="molecule type" value="Genomic_DNA"/>
</dbReference>
<dbReference type="GO" id="GO:0005886">
    <property type="term" value="C:plasma membrane"/>
    <property type="evidence" value="ECO:0007669"/>
    <property type="project" value="UniProtKB-SubCell"/>
</dbReference>
<dbReference type="EC" id="2.7.8.24" evidence="4"/>
<evidence type="ECO:0000256" key="5">
    <source>
        <dbReference type="ARBA" id="ARBA00015623"/>
    </source>
</evidence>
<keyword evidence="7" id="KW-0444">Lipid biosynthesis</keyword>
<evidence type="ECO:0000256" key="14">
    <source>
        <dbReference type="ARBA" id="ARBA00023209"/>
    </source>
</evidence>
<dbReference type="Pfam" id="PF01066">
    <property type="entry name" value="CDP-OH_P_transf"/>
    <property type="match status" value="1"/>
</dbReference>
<dbReference type="Proteomes" id="UP000281955">
    <property type="component" value="Unassembled WGS sequence"/>
</dbReference>
<dbReference type="Gene3D" id="1.20.120.1760">
    <property type="match status" value="1"/>
</dbReference>
<dbReference type="RefSeq" id="WP_231122031.1">
    <property type="nucleotide sequence ID" value="NZ_RBWV01000016.1"/>
</dbReference>
<sequence>MAPSGSRTTAQESDIETQKTTPRTSYSVRERLAAWAVHAFTASGAAVGLLMVLAAIDGHVVRALWLALLALVIDGTDGTLARAVRVKEVVPEFDGARLDDIVDYLTYAFAPIVLLWTAGYLPSGAWGAVVAAVPLLASCYQFCRADAKTDDHLFTGFPSYWNIVAFYAVVLGLGSTTVTVVLLVCAVLVFVPIGYVYPSRTVVLQVPTLVVTAVWLVTYAVLLWQMPDPNAVVEAVSLAYLVYYVGISLYLTSLRRSQPAGAVAA</sequence>
<dbReference type="GO" id="GO:0050520">
    <property type="term" value="F:phosphatidylcholine synthase activity"/>
    <property type="evidence" value="ECO:0007669"/>
    <property type="project" value="UniProtKB-EC"/>
</dbReference>
<evidence type="ECO:0000256" key="17">
    <source>
        <dbReference type="ARBA" id="ARBA00033321"/>
    </source>
</evidence>
<evidence type="ECO:0000256" key="15">
    <source>
        <dbReference type="ARBA" id="ARBA00023211"/>
    </source>
</evidence>
<dbReference type="InterPro" id="IPR043130">
    <property type="entry name" value="CDP-OH_PTrfase_TM_dom"/>
</dbReference>
<evidence type="ECO:0000256" key="12">
    <source>
        <dbReference type="ARBA" id="ARBA00023098"/>
    </source>
</evidence>
<feature type="transmembrane region" description="Helical" evidence="19">
    <location>
        <begin position="32"/>
        <end position="56"/>
    </location>
</feature>
<keyword evidence="13 19" id="KW-0472">Membrane</keyword>
<evidence type="ECO:0000256" key="9">
    <source>
        <dbReference type="ARBA" id="ARBA00022679"/>
    </source>
</evidence>
<dbReference type="GO" id="GO:0008654">
    <property type="term" value="P:phospholipid biosynthetic process"/>
    <property type="evidence" value="ECO:0007669"/>
    <property type="project" value="UniProtKB-KW"/>
</dbReference>
<name>A0A420XKW4_9ACTN</name>
<feature type="transmembrane region" description="Helical" evidence="19">
    <location>
        <begin position="125"/>
        <end position="143"/>
    </location>
</feature>
<feature type="transmembrane region" description="Helical" evidence="19">
    <location>
        <begin position="203"/>
        <end position="224"/>
    </location>
</feature>
<feature type="region of interest" description="Disordered" evidence="18">
    <location>
        <begin position="1"/>
        <end position="23"/>
    </location>
</feature>
<comment type="cofactor">
    <cofactor evidence="2">
        <name>Mn(2+)</name>
        <dbReference type="ChEBI" id="CHEBI:29035"/>
    </cofactor>
</comment>
<organism evidence="20 21">
    <name type="scientific">Motilibacter peucedani</name>
    <dbReference type="NCBI Taxonomy" id="598650"/>
    <lineage>
        <taxon>Bacteria</taxon>
        <taxon>Bacillati</taxon>
        <taxon>Actinomycetota</taxon>
        <taxon>Actinomycetes</taxon>
        <taxon>Motilibacterales</taxon>
        <taxon>Motilibacteraceae</taxon>
        <taxon>Motilibacter</taxon>
    </lineage>
</organism>
<keyword evidence="16" id="KW-1208">Phospholipid metabolism</keyword>
<keyword evidence="10 19" id="KW-0812">Transmembrane</keyword>
<dbReference type="PIRSF" id="PIRSF000851">
    <property type="entry name" value="PcS"/>
    <property type="match status" value="1"/>
</dbReference>
<comment type="subcellular location">
    <subcellularLocation>
        <location evidence="3">Cell inner membrane</location>
        <topology evidence="3">Multi-pass membrane protein</topology>
    </subcellularLocation>
</comment>
<keyword evidence="8" id="KW-0997">Cell inner membrane</keyword>
<evidence type="ECO:0000256" key="4">
    <source>
        <dbReference type="ARBA" id="ARBA00013195"/>
    </source>
</evidence>
<keyword evidence="14" id="KW-0594">Phospholipid biosynthesis</keyword>
<comment type="catalytic activity">
    <reaction evidence="1">
        <text>a CDP-1,2-diacyl-sn-glycerol + choline = a 1,2-diacyl-sn-glycero-3-phosphocholine + CMP + H(+)</text>
        <dbReference type="Rhea" id="RHEA:14597"/>
        <dbReference type="ChEBI" id="CHEBI:15354"/>
        <dbReference type="ChEBI" id="CHEBI:15378"/>
        <dbReference type="ChEBI" id="CHEBI:57643"/>
        <dbReference type="ChEBI" id="CHEBI:58332"/>
        <dbReference type="ChEBI" id="CHEBI:60377"/>
        <dbReference type="EC" id="2.7.8.24"/>
    </reaction>
</comment>
<evidence type="ECO:0000256" key="18">
    <source>
        <dbReference type="SAM" id="MobiDB-lite"/>
    </source>
</evidence>
<accession>A0A420XKW4</accession>
<evidence type="ECO:0000256" key="2">
    <source>
        <dbReference type="ARBA" id="ARBA00001936"/>
    </source>
</evidence>
<gene>
    <name evidence="20" type="ORF">CLV35_3683</name>
</gene>
<protein>
    <recommendedName>
        <fullName evidence="5">Phosphatidylcholine synthase</fullName>
        <ecNumber evidence="4">2.7.8.24</ecNumber>
    </recommendedName>
    <alternativeName>
        <fullName evidence="17">CDP-diglyceride-choline O-phosphatidyltransferase</fullName>
    </alternativeName>
</protein>
<evidence type="ECO:0000256" key="3">
    <source>
        <dbReference type="ARBA" id="ARBA00004429"/>
    </source>
</evidence>
<evidence type="ECO:0000256" key="10">
    <source>
        <dbReference type="ARBA" id="ARBA00022692"/>
    </source>
</evidence>
<comment type="caution">
    <text evidence="20">The sequence shown here is derived from an EMBL/GenBank/DDBJ whole genome shotgun (WGS) entry which is preliminary data.</text>
</comment>
<dbReference type="InterPro" id="IPR026027">
    <property type="entry name" value="PcS"/>
</dbReference>
<evidence type="ECO:0000256" key="8">
    <source>
        <dbReference type="ARBA" id="ARBA00022519"/>
    </source>
</evidence>